<evidence type="ECO:0000313" key="3">
    <source>
        <dbReference type="Proteomes" id="UP000297839"/>
    </source>
</evidence>
<dbReference type="EMBL" id="SMLK01000002">
    <property type="protein sequence ID" value="TFZ03805.1"/>
    <property type="molecule type" value="Genomic_DNA"/>
</dbReference>
<name>A0A4Z0C0N6_9BURK</name>
<evidence type="ECO:0000256" key="1">
    <source>
        <dbReference type="SAM" id="MobiDB-lite"/>
    </source>
</evidence>
<protein>
    <submittedName>
        <fullName evidence="2">Polyhydroxyalkanoic acid synthase</fullName>
    </submittedName>
</protein>
<proteinExistence type="predicted"/>
<dbReference type="NCBIfam" id="TIGR02610">
    <property type="entry name" value="PHA_gran_rgn"/>
    <property type="match status" value="1"/>
</dbReference>
<dbReference type="RefSeq" id="WP_135249430.1">
    <property type="nucleotide sequence ID" value="NZ_SMLK01000002.1"/>
</dbReference>
<dbReference type="OrthoDB" id="287584at2"/>
<dbReference type="Proteomes" id="UP000297839">
    <property type="component" value="Unassembled WGS sequence"/>
</dbReference>
<keyword evidence="3" id="KW-1185">Reference proteome</keyword>
<dbReference type="AlphaFoldDB" id="A0A4Z0C0N6"/>
<organism evidence="2 3">
    <name type="scientific">Ramlibacter humi</name>
    <dbReference type="NCBI Taxonomy" id="2530451"/>
    <lineage>
        <taxon>Bacteria</taxon>
        <taxon>Pseudomonadati</taxon>
        <taxon>Pseudomonadota</taxon>
        <taxon>Betaproteobacteria</taxon>
        <taxon>Burkholderiales</taxon>
        <taxon>Comamonadaceae</taxon>
        <taxon>Ramlibacter</taxon>
    </lineage>
</organism>
<dbReference type="Pfam" id="PF09650">
    <property type="entry name" value="PHA_gran_rgn"/>
    <property type="match status" value="1"/>
</dbReference>
<sequence>MPDIHIEREHQLGLPKARELAFRWAETAEQKLDMECTYEEGKAEDLVSFTRSGVNGELRVTKDRFELHARLGFLLGAFKDRIETEITNNLDELLGHGDPLQAFDDGVAKHSKKAAHKPAKAPARGAAKAPAKSAAKAKKA</sequence>
<reference evidence="2 3" key="1">
    <citation type="submission" date="2019-03" db="EMBL/GenBank/DDBJ databases">
        <title>Ramlibacter sp. 18x22-1, whole genome shotgun sequence.</title>
        <authorList>
            <person name="Zhang X."/>
            <person name="Feng G."/>
            <person name="Zhu H."/>
        </authorList>
    </citation>
    <scope>NUCLEOTIDE SEQUENCE [LARGE SCALE GENOMIC DNA]</scope>
    <source>
        <strain evidence="2 3">18x22-1</strain>
    </source>
</reference>
<dbReference type="InterPro" id="IPR013433">
    <property type="entry name" value="PHA_gran_rgn"/>
</dbReference>
<feature type="region of interest" description="Disordered" evidence="1">
    <location>
        <begin position="104"/>
        <end position="140"/>
    </location>
</feature>
<evidence type="ECO:0000313" key="2">
    <source>
        <dbReference type="EMBL" id="TFZ03805.1"/>
    </source>
</evidence>
<comment type="caution">
    <text evidence="2">The sequence shown here is derived from an EMBL/GenBank/DDBJ whole genome shotgun (WGS) entry which is preliminary data.</text>
</comment>
<gene>
    <name evidence="2" type="ORF">EZ216_09130</name>
</gene>
<feature type="compositionally biased region" description="Low complexity" evidence="1">
    <location>
        <begin position="120"/>
        <end position="134"/>
    </location>
</feature>
<feature type="compositionally biased region" description="Basic residues" evidence="1">
    <location>
        <begin position="109"/>
        <end position="119"/>
    </location>
</feature>
<accession>A0A4Z0C0N6</accession>